<dbReference type="EMBL" id="RCDB01000001">
    <property type="protein sequence ID" value="RLK52959.1"/>
    <property type="molecule type" value="Genomic_DNA"/>
</dbReference>
<feature type="transmembrane region" description="Helical" evidence="1">
    <location>
        <begin position="153"/>
        <end position="176"/>
    </location>
</feature>
<evidence type="ECO:0000313" key="2">
    <source>
        <dbReference type="EMBL" id="RLK52959.1"/>
    </source>
</evidence>
<feature type="transmembrane region" description="Helical" evidence="1">
    <location>
        <begin position="182"/>
        <end position="206"/>
    </location>
</feature>
<keyword evidence="1" id="KW-0812">Transmembrane</keyword>
<dbReference type="AlphaFoldDB" id="A0A498CDE1"/>
<reference evidence="2 3" key="1">
    <citation type="journal article" date="2015" name="Stand. Genomic Sci.">
        <title>Genomic Encyclopedia of Bacterial and Archaeal Type Strains, Phase III: the genomes of soil and plant-associated and newly described type strains.</title>
        <authorList>
            <person name="Whitman W.B."/>
            <person name="Woyke T."/>
            <person name="Klenk H.P."/>
            <person name="Zhou Y."/>
            <person name="Lilburn T.G."/>
            <person name="Beck B.J."/>
            <person name="De Vos P."/>
            <person name="Vandamme P."/>
            <person name="Eisen J.A."/>
            <person name="Garrity G."/>
            <person name="Hugenholtz P."/>
            <person name="Kyrpides N.C."/>
        </authorList>
    </citation>
    <scope>NUCLEOTIDE SEQUENCE [LARGE SCALE GENOMIC DNA]</scope>
    <source>
        <strain evidence="2 3">S2T63</strain>
    </source>
</reference>
<name>A0A498CDE1_9MICO</name>
<keyword evidence="1" id="KW-1133">Transmembrane helix</keyword>
<feature type="transmembrane region" description="Helical" evidence="1">
    <location>
        <begin position="213"/>
        <end position="236"/>
    </location>
</feature>
<dbReference type="Proteomes" id="UP000273158">
    <property type="component" value="Unassembled WGS sequence"/>
</dbReference>
<proteinExistence type="predicted"/>
<comment type="caution">
    <text evidence="2">The sequence shown here is derived from an EMBL/GenBank/DDBJ whole genome shotgun (WGS) entry which is preliminary data.</text>
</comment>
<evidence type="ECO:0000313" key="3">
    <source>
        <dbReference type="Proteomes" id="UP000273158"/>
    </source>
</evidence>
<organism evidence="2 3">
    <name type="scientific">Microbacterium telephonicum</name>
    <dbReference type="NCBI Taxonomy" id="1714841"/>
    <lineage>
        <taxon>Bacteria</taxon>
        <taxon>Bacillati</taxon>
        <taxon>Actinomycetota</taxon>
        <taxon>Actinomycetes</taxon>
        <taxon>Micrococcales</taxon>
        <taxon>Microbacteriaceae</taxon>
        <taxon>Microbacterium</taxon>
    </lineage>
</organism>
<protein>
    <submittedName>
        <fullName evidence="2">Uncharacterized protein</fullName>
    </submittedName>
</protein>
<accession>A0A498CDE1</accession>
<keyword evidence="3" id="KW-1185">Reference proteome</keyword>
<sequence length="297" mass="30192">MSAAPQSRWLLFGVGALAAVAALLPWLITGARLPLQNFWSEIPSAVPVVLLPFSQYAVSLIFALLMVGSAAAGLAGRLLGARTARFGTTTLAAGVVLVQLLAVVQTALVLSTLLPDETAAIVYLAGLTGGALVTVLLGALATVLIARAPRAGAVIGFTAGAVALGSWVAALIVPFGSVPDGYPFLLTLVQWVAPVLTGAAIAWAGLHTPGRIVAAVGALLIVWVAPAAMTGIGSALGTRVYATMPAEMLDYGWNVFLLALLTPELALRPIIATLVTAAVGLGIRALLARRRRAAASA</sequence>
<evidence type="ECO:0000256" key="1">
    <source>
        <dbReference type="SAM" id="Phobius"/>
    </source>
</evidence>
<feature type="transmembrane region" description="Helical" evidence="1">
    <location>
        <begin position="120"/>
        <end position="146"/>
    </location>
</feature>
<feature type="transmembrane region" description="Helical" evidence="1">
    <location>
        <begin position="256"/>
        <end position="283"/>
    </location>
</feature>
<gene>
    <name evidence="2" type="ORF">C7474_0921</name>
</gene>
<dbReference type="OrthoDB" id="5019680at2"/>
<dbReference type="RefSeq" id="WP_121057730.1">
    <property type="nucleotide sequence ID" value="NZ_RCDB01000001.1"/>
</dbReference>
<feature type="transmembrane region" description="Helical" evidence="1">
    <location>
        <begin position="54"/>
        <end position="79"/>
    </location>
</feature>
<keyword evidence="1" id="KW-0472">Membrane</keyword>
<feature type="transmembrane region" description="Helical" evidence="1">
    <location>
        <begin position="91"/>
        <end position="114"/>
    </location>
</feature>